<evidence type="ECO:0000313" key="1">
    <source>
        <dbReference type="EMBL" id="QWQ32559.1"/>
    </source>
</evidence>
<reference evidence="1" key="1">
    <citation type="submission" date="2021-06" db="EMBL/GenBank/DDBJ databases">
        <title>An adapted protocol for Saccharibacteria cultivation: two new species join this phylum of Candidate Phyla Radiations.</title>
        <authorList>
            <person name="Ibrahim A."/>
            <person name="Maatouk M."/>
            <person name="Zgheib R."/>
            <person name="Haddad G."/>
            <person name="Bou Khalil J."/>
            <person name="Raoult D."/>
            <person name="Bittar F."/>
        </authorList>
    </citation>
    <scope>NUCLEOTIDE SEQUENCE</scope>
    <source>
        <strain evidence="1">IHU1</strain>
    </source>
</reference>
<accession>A0A8F1MCH6</accession>
<evidence type="ECO:0008006" key="3">
    <source>
        <dbReference type="Google" id="ProtNLM"/>
    </source>
</evidence>
<dbReference type="KEGG" id="mnd:KOY48_01750"/>
<dbReference type="AlphaFoldDB" id="A0A8F1MCH6"/>
<dbReference type="Proteomes" id="UP000679129">
    <property type="component" value="Chromosome"/>
</dbReference>
<protein>
    <recommendedName>
        <fullName evidence="3">HD domain-containing protein</fullName>
    </recommendedName>
</protein>
<organism evidence="1 2">
    <name type="scientific">Candidatus Minimicrobia naudis</name>
    <dbReference type="NCBI Taxonomy" id="2841263"/>
    <lineage>
        <taxon>Bacteria</taxon>
        <taxon>Candidatus Saccharimonadota</taxon>
        <taxon>Candidatus Saccharimonadota incertae sedis</taxon>
        <taxon>Candidatus Minimicrobia</taxon>
    </lineage>
</organism>
<keyword evidence="2" id="KW-1185">Reference proteome</keyword>
<evidence type="ECO:0000313" key="2">
    <source>
        <dbReference type="Proteomes" id="UP000679129"/>
    </source>
</evidence>
<dbReference type="EMBL" id="CP076460">
    <property type="protein sequence ID" value="QWQ32559.1"/>
    <property type="molecule type" value="Genomic_DNA"/>
</dbReference>
<name>A0A8F1MCH6_9BACT</name>
<proteinExistence type="predicted"/>
<gene>
    <name evidence="1" type="ORF">KOY48_01750</name>
</gene>
<sequence length="564" mass="63414">MREQNSSVSTSTQERQTDAAHLDLLKHDIPESWYPSPEAQKLVGVLEADVDREKGDAIYHAYRSLKILSTFCKTLDPERRRAMADAMLLHDIPGRTLHRETDERAKLSDRVQEGWKEYIAQLEDSDKSVIDYMHDQVVIGTEARDYRESIKHQSNGISAHDKEQIMNSSYEGMVNVAGWRMGMPEIRGTALEKLAGEVNIESLVIKAAEMMDNLKNPPKQDSQQLRNILEAESFYCPFLEAIGYDAMAAEMASTCNIYRLRGQGREDIIDKAVEAYRTNAEKDPAELAMQMFGLSEKPEVSWIVNKTSDEVYSGVNCRFAELMIPIAGALRRVLFRQKSIGSTAKKMSVKGEGYDIMDAFAFLVICDAGDDTFDRNHHYEMRDEEIAEIHATQTEDLAKVFSSFVDTITVNNNLLLRSGDGVSQPIYVQGDSTYVNTVHGALSSANKAVVNQELREEETPYRVSRASALVGPEGLPVEVQIMTDLDRKLARTDVTSHAVYKNNGNDSLRWLQKLHKRVEHMKYGKGNPISRAMGKTALTAITRGVYPVMFAPNALYRKRAIVSV</sequence>